<accession>A0A6S7J7S3</accession>
<evidence type="ECO:0000313" key="2">
    <source>
        <dbReference type="Proteomes" id="UP001152795"/>
    </source>
</evidence>
<name>A0A6S7J7S3_PARCT</name>
<dbReference type="Proteomes" id="UP001152795">
    <property type="component" value="Unassembled WGS sequence"/>
</dbReference>
<organism evidence="1 2">
    <name type="scientific">Paramuricea clavata</name>
    <name type="common">Red gorgonian</name>
    <name type="synonym">Violescent sea-whip</name>
    <dbReference type="NCBI Taxonomy" id="317549"/>
    <lineage>
        <taxon>Eukaryota</taxon>
        <taxon>Metazoa</taxon>
        <taxon>Cnidaria</taxon>
        <taxon>Anthozoa</taxon>
        <taxon>Octocorallia</taxon>
        <taxon>Malacalcyonacea</taxon>
        <taxon>Plexauridae</taxon>
        <taxon>Paramuricea</taxon>
    </lineage>
</organism>
<gene>
    <name evidence="1" type="ORF">PACLA_8A006482</name>
</gene>
<protein>
    <submittedName>
        <fullName evidence="1">Uncharacterized protein</fullName>
    </submittedName>
</protein>
<dbReference type="AlphaFoldDB" id="A0A6S7J7S3"/>
<sequence length="129" mass="13879">MFADNTSLTAVAKTQRKRGLNTSKSKPGDSLQINVPSDIGVVIAEGAKKVGQQLRISSQSAKCQITSEQQNIPAAGIITEQLTGIQGAMDVMENPEVNDEEESLSLLMNVIESEGLSSVLSDMDWNLMR</sequence>
<keyword evidence="2" id="KW-1185">Reference proteome</keyword>
<dbReference type="EMBL" id="CACRXK020013970">
    <property type="protein sequence ID" value="CAB4026034.1"/>
    <property type="molecule type" value="Genomic_DNA"/>
</dbReference>
<proteinExistence type="predicted"/>
<evidence type="ECO:0000313" key="1">
    <source>
        <dbReference type="EMBL" id="CAB4026034.1"/>
    </source>
</evidence>
<reference evidence="1" key="1">
    <citation type="submission" date="2020-04" db="EMBL/GenBank/DDBJ databases">
        <authorList>
            <person name="Alioto T."/>
            <person name="Alioto T."/>
            <person name="Gomez Garrido J."/>
        </authorList>
    </citation>
    <scope>NUCLEOTIDE SEQUENCE</scope>
    <source>
        <strain evidence="1">A484AB</strain>
    </source>
</reference>
<comment type="caution">
    <text evidence="1">The sequence shown here is derived from an EMBL/GenBank/DDBJ whole genome shotgun (WGS) entry which is preliminary data.</text>
</comment>